<dbReference type="InterPro" id="IPR050417">
    <property type="entry name" value="Sugar_Epim/Isomerase"/>
</dbReference>
<dbReference type="SUPFAM" id="SSF51658">
    <property type="entry name" value="Xylose isomerase-like"/>
    <property type="match status" value="1"/>
</dbReference>
<dbReference type="InterPro" id="IPR036237">
    <property type="entry name" value="Xyl_isomerase-like_sf"/>
</dbReference>
<dbReference type="Proteomes" id="UP000649151">
    <property type="component" value="Unassembled WGS sequence"/>
</dbReference>
<dbReference type="EMBL" id="JACOQK010000001">
    <property type="protein sequence ID" value="MBC5787911.1"/>
    <property type="molecule type" value="Genomic_DNA"/>
</dbReference>
<comment type="caution">
    <text evidence="4">The sequence shown here is derived from an EMBL/GenBank/DDBJ whole genome shotgun (WGS) entry which is preliminary data.</text>
</comment>
<evidence type="ECO:0000256" key="1">
    <source>
        <dbReference type="ARBA" id="ARBA00023235"/>
    </source>
</evidence>
<evidence type="ECO:0000313" key="5">
    <source>
        <dbReference type="Proteomes" id="UP000649151"/>
    </source>
</evidence>
<dbReference type="InterPro" id="IPR013022">
    <property type="entry name" value="Xyl_isomerase-like_TIM-brl"/>
</dbReference>
<name>A0ABR7IRZ7_9CLOT</name>
<dbReference type="NCBIfam" id="TIGR00542">
    <property type="entry name" value="hxl6Piso_put"/>
    <property type="match status" value="1"/>
</dbReference>
<reference evidence="4 5" key="1">
    <citation type="submission" date="2020-08" db="EMBL/GenBank/DDBJ databases">
        <title>Genome public.</title>
        <authorList>
            <person name="Liu C."/>
            <person name="Sun Q."/>
        </authorList>
    </citation>
    <scope>NUCLEOTIDE SEQUENCE [LARGE SCALE GENOMIC DNA]</scope>
    <source>
        <strain evidence="4 5">NSJ-27</strain>
    </source>
</reference>
<accession>A0ABR7IRZ7</accession>
<organism evidence="4 5">
    <name type="scientific">Clostridium facile</name>
    <dbReference type="NCBI Taxonomy" id="2763035"/>
    <lineage>
        <taxon>Bacteria</taxon>
        <taxon>Bacillati</taxon>
        <taxon>Bacillota</taxon>
        <taxon>Clostridia</taxon>
        <taxon>Eubacteriales</taxon>
        <taxon>Clostridiaceae</taxon>
        <taxon>Clostridium</taxon>
    </lineage>
</organism>
<evidence type="ECO:0000259" key="3">
    <source>
        <dbReference type="Pfam" id="PF01261"/>
    </source>
</evidence>
<dbReference type="InterPro" id="IPR004560">
    <property type="entry name" value="L-Ru-5P_3-Epase"/>
</dbReference>
<evidence type="ECO:0000313" key="4">
    <source>
        <dbReference type="EMBL" id="MBC5787911.1"/>
    </source>
</evidence>
<sequence length="274" mass="31638">MNKYKLGLYEKSMPNDLEWKDKLLAGKQAGFDQLEISIDESDFRLSRLNWSKQERRELLNTEREVDFYINTMCLSGHRKYPLGSGIPEIEKRGMEIMESAIELAYDLGIHIIQLAGYDVYYDETSTPATKERFMQNMFKSAEMAASRGVILALETMENDFMNTIEKAMYYVSTVNSPYLQVYPDMGNITNATEHVAKDIRSGKGHIAAAHLKETVPGVFRDMHFGEGNVDFKLVTDLLKSQGVTMYTAEFWYDGKDNWKEILQQTHDFLRPYLK</sequence>
<dbReference type="NCBIfam" id="NF009689">
    <property type="entry name" value="PRK13210.1"/>
    <property type="match status" value="1"/>
</dbReference>
<dbReference type="Pfam" id="PF01261">
    <property type="entry name" value="AP_endonuc_2"/>
    <property type="match status" value="1"/>
</dbReference>
<keyword evidence="5" id="KW-1185">Reference proteome</keyword>
<gene>
    <name evidence="4" type="ORF">H8Z77_07765</name>
</gene>
<evidence type="ECO:0000256" key="2">
    <source>
        <dbReference type="NCBIfam" id="TIGR00542"/>
    </source>
</evidence>
<keyword evidence="1 4" id="KW-0413">Isomerase</keyword>
<proteinExistence type="predicted"/>
<dbReference type="GO" id="GO:0034015">
    <property type="term" value="F:L-ribulose-5-phosphate 3-epimerase activity"/>
    <property type="evidence" value="ECO:0007669"/>
    <property type="project" value="UniProtKB-EC"/>
</dbReference>
<dbReference type="PANTHER" id="PTHR43489:SF1">
    <property type="entry name" value="L-RIBULOSE-5-PHOSPHATE 3-EPIMERASE SGBU-RELATED"/>
    <property type="match status" value="1"/>
</dbReference>
<dbReference type="RefSeq" id="WP_069987365.1">
    <property type="nucleotide sequence ID" value="NZ_JACOQK010000001.1"/>
</dbReference>
<dbReference type="Gene3D" id="3.20.20.150">
    <property type="entry name" value="Divalent-metal-dependent TIM barrel enzymes"/>
    <property type="match status" value="1"/>
</dbReference>
<feature type="domain" description="Xylose isomerase-like TIM barrel" evidence="3">
    <location>
        <begin position="27"/>
        <end position="271"/>
    </location>
</feature>
<dbReference type="PANTHER" id="PTHR43489">
    <property type="entry name" value="ISOMERASE"/>
    <property type="match status" value="1"/>
</dbReference>
<protein>
    <recommendedName>
        <fullName evidence="2">L-ribulose-5-phosphate 3-epimerase</fullName>
    </recommendedName>
</protein>